<comment type="caution">
    <text evidence="2">The sequence shown here is derived from an EMBL/GenBank/DDBJ whole genome shotgun (WGS) entry which is preliminary data.</text>
</comment>
<gene>
    <name evidence="2" type="ORF">QJS10_CPB12g01774</name>
</gene>
<reference evidence="2" key="1">
    <citation type="journal article" date="2023" name="Nat. Commun.">
        <title>Diploid and tetraploid genomes of Acorus and the evolution of monocots.</title>
        <authorList>
            <person name="Ma L."/>
            <person name="Liu K.W."/>
            <person name="Li Z."/>
            <person name="Hsiao Y.Y."/>
            <person name="Qi Y."/>
            <person name="Fu T."/>
            <person name="Tang G.D."/>
            <person name="Zhang D."/>
            <person name="Sun W.H."/>
            <person name="Liu D.K."/>
            <person name="Li Y."/>
            <person name="Chen G.Z."/>
            <person name="Liu X.D."/>
            <person name="Liao X.Y."/>
            <person name="Jiang Y.T."/>
            <person name="Yu X."/>
            <person name="Hao Y."/>
            <person name="Huang J."/>
            <person name="Zhao X.W."/>
            <person name="Ke S."/>
            <person name="Chen Y.Y."/>
            <person name="Wu W.L."/>
            <person name="Hsu J.L."/>
            <person name="Lin Y.F."/>
            <person name="Huang M.D."/>
            <person name="Li C.Y."/>
            <person name="Huang L."/>
            <person name="Wang Z.W."/>
            <person name="Zhao X."/>
            <person name="Zhong W.Y."/>
            <person name="Peng D.H."/>
            <person name="Ahmad S."/>
            <person name="Lan S."/>
            <person name="Zhang J.S."/>
            <person name="Tsai W.C."/>
            <person name="Van de Peer Y."/>
            <person name="Liu Z.J."/>
        </authorList>
    </citation>
    <scope>NUCLEOTIDE SEQUENCE</scope>
    <source>
        <strain evidence="2">CP</strain>
    </source>
</reference>
<feature type="compositionally biased region" description="Basic and acidic residues" evidence="1">
    <location>
        <begin position="10"/>
        <end position="25"/>
    </location>
</feature>
<evidence type="ECO:0000256" key="1">
    <source>
        <dbReference type="SAM" id="MobiDB-lite"/>
    </source>
</evidence>
<evidence type="ECO:0000313" key="2">
    <source>
        <dbReference type="EMBL" id="KAK1302536.1"/>
    </source>
</evidence>
<keyword evidence="3" id="KW-1185">Reference proteome</keyword>
<protein>
    <submittedName>
        <fullName evidence="2">Uncharacterized protein</fullName>
    </submittedName>
</protein>
<organism evidence="2 3">
    <name type="scientific">Acorus calamus</name>
    <name type="common">Sweet flag</name>
    <dbReference type="NCBI Taxonomy" id="4465"/>
    <lineage>
        <taxon>Eukaryota</taxon>
        <taxon>Viridiplantae</taxon>
        <taxon>Streptophyta</taxon>
        <taxon>Embryophyta</taxon>
        <taxon>Tracheophyta</taxon>
        <taxon>Spermatophyta</taxon>
        <taxon>Magnoliopsida</taxon>
        <taxon>Liliopsida</taxon>
        <taxon>Acoraceae</taxon>
        <taxon>Acorus</taxon>
    </lineage>
</organism>
<accession>A0AAV9DNM6</accession>
<feature type="region of interest" description="Disordered" evidence="1">
    <location>
        <begin position="1"/>
        <end position="25"/>
    </location>
</feature>
<dbReference type="AlphaFoldDB" id="A0AAV9DNM6"/>
<name>A0AAV9DNM6_ACOCL</name>
<dbReference type="EMBL" id="JAUJYO010000012">
    <property type="protein sequence ID" value="KAK1302536.1"/>
    <property type="molecule type" value="Genomic_DNA"/>
</dbReference>
<dbReference type="Proteomes" id="UP001180020">
    <property type="component" value="Unassembled WGS sequence"/>
</dbReference>
<reference evidence="2" key="2">
    <citation type="submission" date="2023-06" db="EMBL/GenBank/DDBJ databases">
        <authorList>
            <person name="Ma L."/>
            <person name="Liu K.-W."/>
            <person name="Li Z."/>
            <person name="Hsiao Y.-Y."/>
            <person name="Qi Y."/>
            <person name="Fu T."/>
            <person name="Tang G."/>
            <person name="Zhang D."/>
            <person name="Sun W.-H."/>
            <person name="Liu D.-K."/>
            <person name="Li Y."/>
            <person name="Chen G.-Z."/>
            <person name="Liu X.-D."/>
            <person name="Liao X.-Y."/>
            <person name="Jiang Y.-T."/>
            <person name="Yu X."/>
            <person name="Hao Y."/>
            <person name="Huang J."/>
            <person name="Zhao X.-W."/>
            <person name="Ke S."/>
            <person name="Chen Y.-Y."/>
            <person name="Wu W.-L."/>
            <person name="Hsu J.-L."/>
            <person name="Lin Y.-F."/>
            <person name="Huang M.-D."/>
            <person name="Li C.-Y."/>
            <person name="Huang L."/>
            <person name="Wang Z.-W."/>
            <person name="Zhao X."/>
            <person name="Zhong W.-Y."/>
            <person name="Peng D.-H."/>
            <person name="Ahmad S."/>
            <person name="Lan S."/>
            <person name="Zhang J.-S."/>
            <person name="Tsai W.-C."/>
            <person name="Van De Peer Y."/>
            <person name="Liu Z.-J."/>
        </authorList>
    </citation>
    <scope>NUCLEOTIDE SEQUENCE</scope>
    <source>
        <strain evidence="2">CP</strain>
        <tissue evidence="2">Leaves</tissue>
    </source>
</reference>
<sequence>MSGSSPKISLLERERTRRAEGEEKSVSGRVLLRELSERLRWRRLSMRPRSGGTVARRLRPTMREEPLTPMQTPMHRGVVVVIPAGGEFEAGEGGDGDCGGGASYPFVAKKEKISEILNDLQETFNSGNVFGDVHEDLNEMGGEKQSEVARIVQFDGLKGSLTKNPPNTSMLRLPVVVEA</sequence>
<evidence type="ECO:0000313" key="3">
    <source>
        <dbReference type="Proteomes" id="UP001180020"/>
    </source>
</evidence>
<proteinExistence type="predicted"/>